<dbReference type="InterPro" id="IPR026992">
    <property type="entry name" value="DIOX_N"/>
</dbReference>
<dbReference type="FunFam" id="2.60.120.330:FF:000005">
    <property type="entry name" value="1-aminocyclopropane-1-carboxylate oxidase homolog 1"/>
    <property type="match status" value="1"/>
</dbReference>
<evidence type="ECO:0000256" key="1">
    <source>
        <dbReference type="ARBA" id="ARBA00008056"/>
    </source>
</evidence>
<dbReference type="GO" id="GO:0016706">
    <property type="term" value="F:2-oxoglutarate-dependent dioxygenase activity"/>
    <property type="evidence" value="ECO:0007669"/>
    <property type="project" value="UniProtKB-ARBA"/>
</dbReference>
<evidence type="ECO:0000313" key="9">
    <source>
        <dbReference type="Proteomes" id="UP001454036"/>
    </source>
</evidence>
<dbReference type="EMBL" id="BAABME010001799">
    <property type="protein sequence ID" value="GAA0151516.1"/>
    <property type="molecule type" value="Genomic_DNA"/>
</dbReference>
<comment type="caution">
    <text evidence="8">The sequence shown here is derived from an EMBL/GenBank/DDBJ whole genome shotgun (WGS) entry which is preliminary data.</text>
</comment>
<feature type="domain" description="Fe2OG dioxygenase" evidence="7">
    <location>
        <begin position="208"/>
        <end position="309"/>
    </location>
</feature>
<keyword evidence="3" id="KW-0847">Vitamin C</keyword>
<dbReference type="InterPro" id="IPR044861">
    <property type="entry name" value="IPNS-like_FE2OG_OXY"/>
</dbReference>
<dbReference type="PROSITE" id="PS51471">
    <property type="entry name" value="FE2OG_OXY"/>
    <property type="match status" value="1"/>
</dbReference>
<evidence type="ECO:0000256" key="5">
    <source>
        <dbReference type="ARBA" id="ARBA00023004"/>
    </source>
</evidence>
<name>A0AAV3PJW8_LITER</name>
<accession>A0AAV3PJW8</accession>
<comment type="similarity">
    <text evidence="1 6">Belongs to the iron/ascorbate-dependent oxidoreductase family.</text>
</comment>
<dbReference type="PANTHER" id="PTHR10209">
    <property type="entry name" value="OXIDOREDUCTASE, 2OG-FE II OXYGENASE FAMILY PROTEIN"/>
    <property type="match status" value="1"/>
</dbReference>
<evidence type="ECO:0000313" key="8">
    <source>
        <dbReference type="EMBL" id="GAA0151516.1"/>
    </source>
</evidence>
<proteinExistence type="inferred from homology"/>
<protein>
    <submittedName>
        <fullName evidence="8">Oxidoreductase</fullName>
    </submittedName>
</protein>
<evidence type="ECO:0000259" key="7">
    <source>
        <dbReference type="PROSITE" id="PS51471"/>
    </source>
</evidence>
<dbReference type="GO" id="GO:0046872">
    <property type="term" value="F:metal ion binding"/>
    <property type="evidence" value="ECO:0007669"/>
    <property type="project" value="UniProtKB-KW"/>
</dbReference>
<evidence type="ECO:0000256" key="4">
    <source>
        <dbReference type="ARBA" id="ARBA00023002"/>
    </source>
</evidence>
<evidence type="ECO:0000256" key="3">
    <source>
        <dbReference type="ARBA" id="ARBA00022896"/>
    </source>
</evidence>
<gene>
    <name evidence="8" type="ORF">LIER_10220</name>
</gene>
<organism evidence="8 9">
    <name type="scientific">Lithospermum erythrorhizon</name>
    <name type="common">Purple gromwell</name>
    <name type="synonym">Lithospermum officinale var. erythrorhizon</name>
    <dbReference type="NCBI Taxonomy" id="34254"/>
    <lineage>
        <taxon>Eukaryota</taxon>
        <taxon>Viridiplantae</taxon>
        <taxon>Streptophyta</taxon>
        <taxon>Embryophyta</taxon>
        <taxon>Tracheophyta</taxon>
        <taxon>Spermatophyta</taxon>
        <taxon>Magnoliopsida</taxon>
        <taxon>eudicotyledons</taxon>
        <taxon>Gunneridae</taxon>
        <taxon>Pentapetalae</taxon>
        <taxon>asterids</taxon>
        <taxon>lamiids</taxon>
        <taxon>Boraginales</taxon>
        <taxon>Boraginaceae</taxon>
        <taxon>Boraginoideae</taxon>
        <taxon>Lithospermeae</taxon>
        <taxon>Lithospermum</taxon>
    </lineage>
</organism>
<dbReference type="SUPFAM" id="SSF51197">
    <property type="entry name" value="Clavaminate synthase-like"/>
    <property type="match status" value="1"/>
</dbReference>
<dbReference type="GO" id="GO:0009805">
    <property type="term" value="P:coumarin biosynthetic process"/>
    <property type="evidence" value="ECO:0007669"/>
    <property type="project" value="UniProtKB-ARBA"/>
</dbReference>
<dbReference type="GO" id="GO:0031418">
    <property type="term" value="F:L-ascorbic acid binding"/>
    <property type="evidence" value="ECO:0007669"/>
    <property type="project" value="UniProtKB-KW"/>
</dbReference>
<dbReference type="PANTHER" id="PTHR10209:SF884">
    <property type="entry name" value="1-AMINOCYCLOPROPANE-1-CARBOXYLATE OXIDASE HOMOLOG 1-LIKE"/>
    <property type="match status" value="1"/>
</dbReference>
<dbReference type="InterPro" id="IPR027443">
    <property type="entry name" value="IPNS-like_sf"/>
</dbReference>
<evidence type="ECO:0000256" key="2">
    <source>
        <dbReference type="ARBA" id="ARBA00022723"/>
    </source>
</evidence>
<sequence length="369" mass="41671">MNSTEDRLSSLKAFDSTKSGVKGITDNGILEIPHIFINKDIINNQVKPSKSNFSIPVIDLKDTSSRGSSVHWLMINKLRDACEKGGFFQIINHGIPVDVMEEMIDGVRGFHEQESEVKKEFYSRNESRTFTYNSNFDLYQAKSTNWRDSIGCVLAPQAPDPEELPIVCRDIMLKYSNHVKNLGLTLFELLSEALGLKPDHLKEMKCAEGIYMLGHYYPPCPQPELTLGFTSHTDSGFLTILLQDEIGGLQVQYEDQWIDVPHVPGALVVNVADMLQLITNDKFKSSVHRVIPKKMGPRISVACLFRTHFVEAMSSTLLYGPINELLSEENPALYREITTRDYIVQRYSQGLDAAPTLSHFKLERESARA</sequence>
<keyword evidence="2 6" id="KW-0479">Metal-binding</keyword>
<evidence type="ECO:0000256" key="6">
    <source>
        <dbReference type="RuleBase" id="RU003682"/>
    </source>
</evidence>
<dbReference type="Pfam" id="PF14226">
    <property type="entry name" value="DIOX_N"/>
    <property type="match status" value="1"/>
</dbReference>
<keyword evidence="5 6" id="KW-0408">Iron</keyword>
<keyword evidence="9" id="KW-1185">Reference proteome</keyword>
<dbReference type="Proteomes" id="UP001454036">
    <property type="component" value="Unassembled WGS sequence"/>
</dbReference>
<dbReference type="Gene3D" id="2.60.120.330">
    <property type="entry name" value="B-lactam Antibiotic, Isopenicillin N Synthase, Chain"/>
    <property type="match status" value="1"/>
</dbReference>
<reference evidence="8 9" key="1">
    <citation type="submission" date="2024-01" db="EMBL/GenBank/DDBJ databases">
        <title>The complete chloroplast genome sequence of Lithospermum erythrorhizon: insights into the phylogenetic relationship among Boraginaceae species and the maternal lineages of purple gromwells.</title>
        <authorList>
            <person name="Okada T."/>
            <person name="Watanabe K."/>
        </authorList>
    </citation>
    <scope>NUCLEOTIDE SEQUENCE [LARGE SCALE GENOMIC DNA]</scope>
</reference>
<keyword evidence="4 6" id="KW-0560">Oxidoreductase</keyword>
<dbReference type="GO" id="GO:0002238">
    <property type="term" value="P:response to molecule of fungal origin"/>
    <property type="evidence" value="ECO:0007669"/>
    <property type="project" value="UniProtKB-ARBA"/>
</dbReference>
<dbReference type="InterPro" id="IPR005123">
    <property type="entry name" value="Oxoglu/Fe-dep_dioxygenase_dom"/>
</dbReference>
<dbReference type="Pfam" id="PF03171">
    <property type="entry name" value="2OG-FeII_Oxy"/>
    <property type="match status" value="1"/>
</dbReference>
<dbReference type="AlphaFoldDB" id="A0AAV3PJW8"/>